<evidence type="ECO:0000256" key="1">
    <source>
        <dbReference type="SAM" id="MobiDB-lite"/>
    </source>
</evidence>
<protein>
    <submittedName>
        <fullName evidence="2">Uncharacterized protein</fullName>
    </submittedName>
</protein>
<reference evidence="2" key="1">
    <citation type="journal article" date="2015" name="Nature">
        <title>Complex archaea that bridge the gap between prokaryotes and eukaryotes.</title>
        <authorList>
            <person name="Spang A."/>
            <person name="Saw J.H."/>
            <person name="Jorgensen S.L."/>
            <person name="Zaremba-Niedzwiedzka K."/>
            <person name="Martijn J."/>
            <person name="Lind A.E."/>
            <person name="van Eijk R."/>
            <person name="Schleper C."/>
            <person name="Guy L."/>
            <person name="Ettema T.J."/>
        </authorList>
    </citation>
    <scope>NUCLEOTIDE SEQUENCE</scope>
</reference>
<dbReference type="AlphaFoldDB" id="A0A0F9G1L6"/>
<dbReference type="EMBL" id="LAZR01021726">
    <property type="protein sequence ID" value="KKL84341.1"/>
    <property type="molecule type" value="Genomic_DNA"/>
</dbReference>
<organism evidence="2">
    <name type="scientific">marine sediment metagenome</name>
    <dbReference type="NCBI Taxonomy" id="412755"/>
    <lineage>
        <taxon>unclassified sequences</taxon>
        <taxon>metagenomes</taxon>
        <taxon>ecological metagenomes</taxon>
    </lineage>
</organism>
<comment type="caution">
    <text evidence="2">The sequence shown here is derived from an EMBL/GenBank/DDBJ whole genome shotgun (WGS) entry which is preliminary data.</text>
</comment>
<evidence type="ECO:0000313" key="2">
    <source>
        <dbReference type="EMBL" id="KKL84341.1"/>
    </source>
</evidence>
<sequence length="21" mass="2271">MVEDGMEAMGYDTVSPHGGMR</sequence>
<feature type="non-terminal residue" evidence="2">
    <location>
        <position position="21"/>
    </location>
</feature>
<feature type="region of interest" description="Disordered" evidence="1">
    <location>
        <begin position="1"/>
        <end position="21"/>
    </location>
</feature>
<proteinExistence type="predicted"/>
<name>A0A0F9G1L6_9ZZZZ</name>
<accession>A0A0F9G1L6</accession>
<gene>
    <name evidence="2" type="ORF">LCGC14_1965720</name>
</gene>